<protein>
    <recommendedName>
        <fullName evidence="4">Bifunctional inhibitor/plant lipid transfer protein/seed storage helical domain-containing protein</fullName>
    </recommendedName>
</protein>
<keyword evidence="1" id="KW-0732">Signal</keyword>
<proteinExistence type="predicted"/>
<dbReference type="AlphaFoldDB" id="A0ABD3DR13"/>
<feature type="signal peptide" evidence="1">
    <location>
        <begin position="1"/>
        <end position="31"/>
    </location>
</feature>
<organism evidence="2 3">
    <name type="scientific">Castilleja foliolosa</name>
    <dbReference type="NCBI Taxonomy" id="1961234"/>
    <lineage>
        <taxon>Eukaryota</taxon>
        <taxon>Viridiplantae</taxon>
        <taxon>Streptophyta</taxon>
        <taxon>Embryophyta</taxon>
        <taxon>Tracheophyta</taxon>
        <taxon>Spermatophyta</taxon>
        <taxon>Magnoliopsida</taxon>
        <taxon>eudicotyledons</taxon>
        <taxon>Gunneridae</taxon>
        <taxon>Pentapetalae</taxon>
        <taxon>asterids</taxon>
        <taxon>lamiids</taxon>
        <taxon>Lamiales</taxon>
        <taxon>Orobanchaceae</taxon>
        <taxon>Pedicularideae</taxon>
        <taxon>Castillejinae</taxon>
        <taxon>Castilleja</taxon>
    </lineage>
</organism>
<comment type="caution">
    <text evidence="2">The sequence shown here is derived from an EMBL/GenBank/DDBJ whole genome shotgun (WGS) entry which is preliminary data.</text>
</comment>
<name>A0ABD3DR13_9LAMI</name>
<gene>
    <name evidence="2" type="ORF">CASFOL_009855</name>
</gene>
<evidence type="ECO:0000313" key="3">
    <source>
        <dbReference type="Proteomes" id="UP001632038"/>
    </source>
</evidence>
<evidence type="ECO:0000256" key="1">
    <source>
        <dbReference type="SAM" id="SignalP"/>
    </source>
</evidence>
<accession>A0ABD3DR13</accession>
<dbReference type="EMBL" id="JAVIJP010000013">
    <property type="protein sequence ID" value="KAL3644675.1"/>
    <property type="molecule type" value="Genomic_DNA"/>
</dbReference>
<feature type="chain" id="PRO_5044859297" description="Bifunctional inhibitor/plant lipid transfer protein/seed storage helical domain-containing protein" evidence="1">
    <location>
        <begin position="32"/>
        <end position="93"/>
    </location>
</feature>
<keyword evidence="3" id="KW-1185">Reference proteome</keyword>
<dbReference type="Proteomes" id="UP001632038">
    <property type="component" value="Unassembled WGS sequence"/>
</dbReference>
<reference evidence="3" key="1">
    <citation type="journal article" date="2024" name="IScience">
        <title>Strigolactones Initiate the Formation of Haustorium-like Structures in Castilleja.</title>
        <authorList>
            <person name="Buerger M."/>
            <person name="Peterson D."/>
            <person name="Chory J."/>
        </authorList>
    </citation>
    <scope>NUCLEOTIDE SEQUENCE [LARGE SCALE GENOMIC DNA]</scope>
</reference>
<evidence type="ECO:0008006" key="4">
    <source>
        <dbReference type="Google" id="ProtNLM"/>
    </source>
</evidence>
<evidence type="ECO:0000313" key="2">
    <source>
        <dbReference type="EMBL" id="KAL3644675.1"/>
    </source>
</evidence>
<sequence>MTMSSKAANYSSVLLLVIVVFWMGQIEPASADCNYYTTIACPTSPLRNPKNPSSECCDAIKNNCSCFSQVYANPSFQLAVQACFNGAVKCGGN</sequence>